<organism evidence="3 4">
    <name type="scientific">Pseudohalioglobus sediminis</name>
    <dbReference type="NCBI Taxonomy" id="2606449"/>
    <lineage>
        <taxon>Bacteria</taxon>
        <taxon>Pseudomonadati</taxon>
        <taxon>Pseudomonadota</taxon>
        <taxon>Gammaproteobacteria</taxon>
        <taxon>Cellvibrionales</taxon>
        <taxon>Halieaceae</taxon>
        <taxon>Pseudohalioglobus</taxon>
    </lineage>
</organism>
<evidence type="ECO:0000256" key="1">
    <source>
        <dbReference type="SAM" id="MobiDB-lite"/>
    </source>
</evidence>
<reference evidence="3 4" key="1">
    <citation type="submission" date="2019-09" db="EMBL/GenBank/DDBJ databases">
        <authorList>
            <person name="Chen X.-Y."/>
        </authorList>
    </citation>
    <scope>NUCLEOTIDE SEQUENCE [LARGE SCALE GENOMIC DNA]</scope>
    <source>
        <strain evidence="3 4">NY5</strain>
    </source>
</reference>
<dbReference type="InterPro" id="IPR009078">
    <property type="entry name" value="Ferritin-like_SF"/>
</dbReference>
<dbReference type="InterPro" id="IPR012347">
    <property type="entry name" value="Ferritin-like"/>
</dbReference>
<feature type="region of interest" description="Disordered" evidence="1">
    <location>
        <begin position="149"/>
        <end position="169"/>
    </location>
</feature>
<dbReference type="InterPro" id="IPR009040">
    <property type="entry name" value="Ferritin-like_diiron"/>
</dbReference>
<evidence type="ECO:0000313" key="3">
    <source>
        <dbReference type="EMBL" id="KAA1189488.1"/>
    </source>
</evidence>
<keyword evidence="4" id="KW-1185">Reference proteome</keyword>
<dbReference type="SUPFAM" id="SSF47240">
    <property type="entry name" value="Ferritin-like"/>
    <property type="match status" value="1"/>
</dbReference>
<dbReference type="AlphaFoldDB" id="A0A5B0WSM8"/>
<dbReference type="Gene3D" id="1.20.1260.10">
    <property type="match status" value="1"/>
</dbReference>
<dbReference type="InterPro" id="IPR003251">
    <property type="entry name" value="Rr_diiron-bd_dom"/>
</dbReference>
<feature type="domain" description="Ferritin-like diiron" evidence="2">
    <location>
        <begin position="1"/>
        <end position="156"/>
    </location>
</feature>
<comment type="caution">
    <text evidence="3">The sequence shown here is derived from an EMBL/GenBank/DDBJ whole genome shotgun (WGS) entry which is preliminary data.</text>
</comment>
<dbReference type="Proteomes" id="UP000323708">
    <property type="component" value="Unassembled WGS sequence"/>
</dbReference>
<dbReference type="CDD" id="cd01045">
    <property type="entry name" value="Ferritin_like_AB"/>
    <property type="match status" value="1"/>
</dbReference>
<protein>
    <submittedName>
        <fullName evidence="3">Ferritin family protein</fullName>
    </submittedName>
</protein>
<proteinExistence type="predicted"/>
<dbReference type="Pfam" id="PF02915">
    <property type="entry name" value="Rubrerythrin"/>
    <property type="match status" value="1"/>
</dbReference>
<dbReference type="PROSITE" id="PS50905">
    <property type="entry name" value="FERRITIN_LIKE"/>
    <property type="match status" value="1"/>
</dbReference>
<gene>
    <name evidence="3" type="ORF">F0M18_14100</name>
</gene>
<dbReference type="EMBL" id="VTUX01000007">
    <property type="protein sequence ID" value="KAA1189488.1"/>
    <property type="molecule type" value="Genomic_DNA"/>
</dbReference>
<name>A0A5B0WSM8_9GAMM</name>
<accession>A0A5B0WSM8</accession>
<sequence length="169" mass="19085">MSTQSLAEFLAHSVELESEARERYLELAESMTAHHNSEVAAFFARMAEESRLHLAEVAEIAAEHQLPELKAWEFQWPDEESPEAASYEAVHYRMSLRDAMLLALDNERAAQKFYASFAQTSEDAQTRQFAAQFAAEEASHAAQLVKKIGALPEESGHHLEEDDEPHMPE</sequence>
<dbReference type="GO" id="GO:0016491">
    <property type="term" value="F:oxidoreductase activity"/>
    <property type="evidence" value="ECO:0007669"/>
    <property type="project" value="InterPro"/>
</dbReference>
<evidence type="ECO:0000259" key="2">
    <source>
        <dbReference type="PROSITE" id="PS50905"/>
    </source>
</evidence>
<feature type="compositionally biased region" description="Basic and acidic residues" evidence="1">
    <location>
        <begin position="154"/>
        <end position="169"/>
    </location>
</feature>
<evidence type="ECO:0000313" key="4">
    <source>
        <dbReference type="Proteomes" id="UP000323708"/>
    </source>
</evidence>
<dbReference type="GO" id="GO:0046872">
    <property type="term" value="F:metal ion binding"/>
    <property type="evidence" value="ECO:0007669"/>
    <property type="project" value="InterPro"/>
</dbReference>
<dbReference type="RefSeq" id="WP_149612099.1">
    <property type="nucleotide sequence ID" value="NZ_VTUX01000007.1"/>
</dbReference>